<keyword evidence="9" id="KW-1185">Reference proteome</keyword>
<keyword evidence="6" id="KW-0408">Iron</keyword>
<evidence type="ECO:0000256" key="4">
    <source>
        <dbReference type="ARBA" id="ARBA00022964"/>
    </source>
</evidence>
<keyword evidence="5" id="KW-0560">Oxidoreductase</keyword>
<dbReference type="InterPro" id="IPR044862">
    <property type="entry name" value="Pro_4_hyd_alph_FE2OG_OXY"/>
</dbReference>
<dbReference type="AlphaFoldDB" id="A0A1I0CY53"/>
<evidence type="ECO:0000259" key="7">
    <source>
        <dbReference type="PROSITE" id="PS51471"/>
    </source>
</evidence>
<organism evidence="8 9">
    <name type="scientific">Marinobacter segnicrescens</name>
    <dbReference type="NCBI Taxonomy" id="430453"/>
    <lineage>
        <taxon>Bacteria</taxon>
        <taxon>Pseudomonadati</taxon>
        <taxon>Pseudomonadota</taxon>
        <taxon>Gammaproteobacteria</taxon>
        <taxon>Pseudomonadales</taxon>
        <taxon>Marinobacteraceae</taxon>
        <taxon>Marinobacter</taxon>
    </lineage>
</organism>
<sequence>MTIAFADLPTSHNDAPDGAVVEETWLDTIAADLSERGWLNLDVRDYLGRALLAELRQEVEILEKTAAMERAGVGRGSDFTRDRSVRRDRIAWLNGQTPAQQQLFGFLEQVRVGLNRRLFLGLQRFEAHYASYQPGDFYRRHVDSFRGRASRVVSLVLYLNEGWRPEDGGELQVFNRESPEEICGRVQPDEGRVALFMSEEVPHEVLPAARTRHSIACWFRQDVVPVPLTGV</sequence>
<dbReference type="GO" id="GO:0008198">
    <property type="term" value="F:ferrous iron binding"/>
    <property type="evidence" value="ECO:0007669"/>
    <property type="project" value="TreeGrafter"/>
</dbReference>
<dbReference type="EMBL" id="FOHZ01000006">
    <property type="protein sequence ID" value="SET24241.1"/>
    <property type="molecule type" value="Genomic_DNA"/>
</dbReference>
<evidence type="ECO:0000313" key="9">
    <source>
        <dbReference type="Proteomes" id="UP000198762"/>
    </source>
</evidence>
<feature type="domain" description="Fe2OG dioxygenase" evidence="7">
    <location>
        <begin position="113"/>
        <end position="221"/>
    </location>
</feature>
<dbReference type="Pfam" id="PF13640">
    <property type="entry name" value="2OG-FeII_Oxy_3"/>
    <property type="match status" value="1"/>
</dbReference>
<dbReference type="RefSeq" id="WP_091850263.1">
    <property type="nucleotide sequence ID" value="NZ_FOHZ01000006.1"/>
</dbReference>
<dbReference type="OrthoDB" id="9783171at2"/>
<dbReference type="Gene3D" id="2.60.120.620">
    <property type="entry name" value="q2cbj1_9rhob like domain"/>
    <property type="match status" value="1"/>
</dbReference>
<dbReference type="Proteomes" id="UP000198762">
    <property type="component" value="Unassembled WGS sequence"/>
</dbReference>
<proteinExistence type="predicted"/>
<accession>A0A1I0CY53</accession>
<dbReference type="GO" id="GO:0031418">
    <property type="term" value="F:L-ascorbic acid binding"/>
    <property type="evidence" value="ECO:0007669"/>
    <property type="project" value="UniProtKB-KW"/>
</dbReference>
<dbReference type="GO" id="GO:0031543">
    <property type="term" value="F:peptidyl-proline dioxygenase activity"/>
    <property type="evidence" value="ECO:0007669"/>
    <property type="project" value="TreeGrafter"/>
</dbReference>
<keyword evidence="3" id="KW-0847">Vitamin C</keyword>
<dbReference type="InterPro" id="IPR005123">
    <property type="entry name" value="Oxoglu/Fe-dep_dioxygenase_dom"/>
</dbReference>
<dbReference type="InterPro" id="IPR006620">
    <property type="entry name" value="Pro_4_hyd_alph"/>
</dbReference>
<evidence type="ECO:0000256" key="3">
    <source>
        <dbReference type="ARBA" id="ARBA00022896"/>
    </source>
</evidence>
<dbReference type="STRING" id="430453.SAMN04487962_10630"/>
<evidence type="ECO:0000256" key="5">
    <source>
        <dbReference type="ARBA" id="ARBA00023002"/>
    </source>
</evidence>
<dbReference type="InterPro" id="IPR051559">
    <property type="entry name" value="HIF_prolyl_hydroxylases"/>
</dbReference>
<reference evidence="9" key="1">
    <citation type="submission" date="2016-10" db="EMBL/GenBank/DDBJ databases">
        <authorList>
            <person name="Varghese N."/>
            <person name="Submissions S."/>
        </authorList>
    </citation>
    <scope>NUCLEOTIDE SEQUENCE [LARGE SCALE GENOMIC DNA]</scope>
    <source>
        <strain evidence="9">CGMCC 1.6489</strain>
    </source>
</reference>
<dbReference type="GO" id="GO:0071456">
    <property type="term" value="P:cellular response to hypoxia"/>
    <property type="evidence" value="ECO:0007669"/>
    <property type="project" value="TreeGrafter"/>
</dbReference>
<evidence type="ECO:0000256" key="6">
    <source>
        <dbReference type="ARBA" id="ARBA00023004"/>
    </source>
</evidence>
<dbReference type="PROSITE" id="PS51471">
    <property type="entry name" value="FE2OG_OXY"/>
    <property type="match status" value="1"/>
</dbReference>
<gene>
    <name evidence="8" type="ORF">SAMN04487962_10630</name>
</gene>
<evidence type="ECO:0000256" key="2">
    <source>
        <dbReference type="ARBA" id="ARBA00022723"/>
    </source>
</evidence>
<keyword evidence="4" id="KW-0223">Dioxygenase</keyword>
<keyword evidence="2" id="KW-0479">Metal-binding</keyword>
<name>A0A1I0CY53_9GAMM</name>
<evidence type="ECO:0000256" key="1">
    <source>
        <dbReference type="ARBA" id="ARBA00001961"/>
    </source>
</evidence>
<comment type="cofactor">
    <cofactor evidence="1">
        <name>L-ascorbate</name>
        <dbReference type="ChEBI" id="CHEBI:38290"/>
    </cofactor>
</comment>
<protein>
    <submittedName>
        <fullName evidence="8">SM-20-related protein</fullName>
    </submittedName>
</protein>
<dbReference type="SMART" id="SM00702">
    <property type="entry name" value="P4Hc"/>
    <property type="match status" value="1"/>
</dbReference>
<dbReference type="PANTHER" id="PTHR12907">
    <property type="entry name" value="EGL NINE HOMOLOG-RELATED"/>
    <property type="match status" value="1"/>
</dbReference>
<dbReference type="PANTHER" id="PTHR12907:SF26">
    <property type="entry name" value="HIF PROLYL HYDROXYLASE, ISOFORM C"/>
    <property type="match status" value="1"/>
</dbReference>
<evidence type="ECO:0000313" key="8">
    <source>
        <dbReference type="EMBL" id="SET24241.1"/>
    </source>
</evidence>